<evidence type="ECO:0000256" key="1">
    <source>
        <dbReference type="ARBA" id="ARBA00004225"/>
    </source>
</evidence>
<proteinExistence type="inferred from homology"/>
<keyword evidence="8 9" id="KW-0472">Membrane</keyword>
<dbReference type="PRINTS" id="PR00926">
    <property type="entry name" value="MITOCARRIER"/>
</dbReference>
<dbReference type="InterPro" id="IPR050567">
    <property type="entry name" value="Mitochondrial_Carrier"/>
</dbReference>
<evidence type="ECO:0000313" key="12">
    <source>
        <dbReference type="EMBL" id="TRY67464.1"/>
    </source>
</evidence>
<keyword evidence="13" id="KW-1185">Reference proteome</keyword>
<dbReference type="SUPFAM" id="SSF103506">
    <property type="entry name" value="Mitochondrial carrier"/>
    <property type="match status" value="1"/>
</dbReference>
<evidence type="ECO:0000256" key="7">
    <source>
        <dbReference type="ARBA" id="ARBA00023128"/>
    </source>
</evidence>
<evidence type="ECO:0000256" key="10">
    <source>
        <dbReference type="RuleBase" id="RU000488"/>
    </source>
</evidence>
<reference evidence="12 13" key="1">
    <citation type="journal article" date="2018" name="Nat. Ecol. Evol.">
        <title>Genomic signatures of mitonuclear coevolution across populations of Tigriopus californicus.</title>
        <authorList>
            <person name="Barreto F.S."/>
            <person name="Watson E.T."/>
            <person name="Lima T.G."/>
            <person name="Willett C.S."/>
            <person name="Edmands S."/>
            <person name="Li W."/>
            <person name="Burton R.S."/>
        </authorList>
    </citation>
    <scope>NUCLEOTIDE SEQUENCE [LARGE SCALE GENOMIC DNA]</scope>
    <source>
        <strain evidence="12 13">San Diego</strain>
    </source>
</reference>
<dbReference type="GO" id="GO:1902603">
    <property type="term" value="P:carnitine transmembrane transport"/>
    <property type="evidence" value="ECO:0007669"/>
    <property type="project" value="TreeGrafter"/>
</dbReference>
<evidence type="ECO:0000256" key="9">
    <source>
        <dbReference type="PROSITE-ProRule" id="PRU00282"/>
    </source>
</evidence>
<dbReference type="GO" id="GO:0006839">
    <property type="term" value="P:mitochondrial transport"/>
    <property type="evidence" value="ECO:0007669"/>
    <property type="project" value="TreeGrafter"/>
</dbReference>
<evidence type="ECO:0000256" key="6">
    <source>
        <dbReference type="ARBA" id="ARBA00022989"/>
    </source>
</evidence>
<dbReference type="Gene3D" id="1.50.40.10">
    <property type="entry name" value="Mitochondrial carrier domain"/>
    <property type="match status" value="2"/>
</dbReference>
<keyword evidence="4 9" id="KW-0812">Transmembrane</keyword>
<evidence type="ECO:0000256" key="11">
    <source>
        <dbReference type="SAM" id="Phobius"/>
    </source>
</evidence>
<evidence type="ECO:0000256" key="5">
    <source>
        <dbReference type="ARBA" id="ARBA00022737"/>
    </source>
</evidence>
<name>A0A553NPX7_TIGCA</name>
<evidence type="ECO:0000313" key="13">
    <source>
        <dbReference type="Proteomes" id="UP000318571"/>
    </source>
</evidence>
<dbReference type="GO" id="GO:0015227">
    <property type="term" value="F:O-acyl-L-carnitine transmembrane transporter activity"/>
    <property type="evidence" value="ECO:0007669"/>
    <property type="project" value="TreeGrafter"/>
</dbReference>
<keyword evidence="6 11" id="KW-1133">Transmembrane helix</keyword>
<keyword evidence="3 10" id="KW-0813">Transport</keyword>
<feature type="repeat" description="Solcar" evidence="9">
    <location>
        <begin position="114"/>
        <end position="203"/>
    </location>
</feature>
<dbReference type="STRING" id="6832.A0A553NPX7"/>
<dbReference type="InterPro" id="IPR002067">
    <property type="entry name" value="MCP"/>
</dbReference>
<dbReference type="GO" id="GO:0031966">
    <property type="term" value="C:mitochondrial membrane"/>
    <property type="evidence" value="ECO:0007669"/>
    <property type="project" value="UniProtKB-SubCell"/>
</dbReference>
<feature type="transmembrane region" description="Helical" evidence="11">
    <location>
        <begin position="114"/>
        <end position="135"/>
    </location>
</feature>
<evidence type="ECO:0000256" key="8">
    <source>
        <dbReference type="ARBA" id="ARBA00023136"/>
    </source>
</evidence>
<feature type="repeat" description="Solcar" evidence="9">
    <location>
        <begin position="214"/>
        <end position="299"/>
    </location>
</feature>
<dbReference type="InterPro" id="IPR018108">
    <property type="entry name" value="MCP_transmembrane"/>
</dbReference>
<dbReference type="PANTHER" id="PTHR45624">
    <property type="entry name" value="MITOCHONDRIAL BASIC AMINO ACIDS TRANSPORTER-RELATED"/>
    <property type="match status" value="1"/>
</dbReference>
<dbReference type="AlphaFoldDB" id="A0A553NPX7"/>
<keyword evidence="7" id="KW-0496">Mitochondrion</keyword>
<gene>
    <name evidence="12" type="ORF">TCAL_05277</name>
</gene>
<dbReference type="Pfam" id="PF00153">
    <property type="entry name" value="Mito_carr"/>
    <property type="match status" value="3"/>
</dbReference>
<feature type="repeat" description="Solcar" evidence="9">
    <location>
        <begin position="14"/>
        <end position="105"/>
    </location>
</feature>
<evidence type="ECO:0008006" key="14">
    <source>
        <dbReference type="Google" id="ProtNLM"/>
    </source>
</evidence>
<evidence type="ECO:0000256" key="3">
    <source>
        <dbReference type="ARBA" id="ARBA00022448"/>
    </source>
</evidence>
<dbReference type="PANTHER" id="PTHR45624:SF4">
    <property type="entry name" value="CONGESTED-LIKE TRACHEA PROTEIN-RELATED"/>
    <property type="match status" value="1"/>
</dbReference>
<dbReference type="EMBL" id="VCGU01000011">
    <property type="protein sequence ID" value="TRY67464.1"/>
    <property type="molecule type" value="Genomic_DNA"/>
</dbReference>
<protein>
    <recommendedName>
        <fullName evidence="14">Mitochondrial carnitine/acylcarnitine carrier protein</fullName>
    </recommendedName>
</protein>
<dbReference type="OMA" id="ATFVTFE"/>
<dbReference type="Proteomes" id="UP000318571">
    <property type="component" value="Chromosome 4"/>
</dbReference>
<dbReference type="InterPro" id="IPR023395">
    <property type="entry name" value="MCP_dom_sf"/>
</dbReference>
<keyword evidence="5" id="KW-0677">Repeat</keyword>
<dbReference type="OrthoDB" id="14252at2759"/>
<accession>A0A553NPX7</accession>
<evidence type="ECO:0000256" key="2">
    <source>
        <dbReference type="ARBA" id="ARBA00006375"/>
    </source>
</evidence>
<sequence length="307" mass="32941">MEDQVEKLNKKRAPNLVKDFIAGGVGGSCSVLSGHPFDTIKVRIQTMPKPRLGEKPIYTGTFDCVIKTVKLEGFTGLYKGMGAPLVGVAPIFALMFMGFGFGKKIQQNDPDEELTNAQLGIAGGVAGVLTTVVMAPGERIKCILQVQQAATGPPKYKGPVDVVQSLYRTGGIRSIYRGTCATLLRDIPANAAYFTSYEIIKRNMAPAGGDPSQLSLGRTLLAGGLAGICNWVVALPPDVIKSRLQTAPDGTYNGVRDLFRHLLKEEGPKALFRGFVPTMLRAVPANACCFLGYEVTMSSLDKFLPNL</sequence>
<dbReference type="PROSITE" id="PS50920">
    <property type="entry name" value="SOLCAR"/>
    <property type="match status" value="3"/>
</dbReference>
<comment type="subcellular location">
    <subcellularLocation>
        <location evidence="1">Mitochondrion membrane</location>
        <topology evidence="1">Multi-pass membrane protein</topology>
    </subcellularLocation>
</comment>
<organism evidence="12 13">
    <name type="scientific">Tigriopus californicus</name>
    <name type="common">Marine copepod</name>
    <dbReference type="NCBI Taxonomy" id="6832"/>
    <lineage>
        <taxon>Eukaryota</taxon>
        <taxon>Metazoa</taxon>
        <taxon>Ecdysozoa</taxon>
        <taxon>Arthropoda</taxon>
        <taxon>Crustacea</taxon>
        <taxon>Multicrustacea</taxon>
        <taxon>Hexanauplia</taxon>
        <taxon>Copepoda</taxon>
        <taxon>Harpacticoida</taxon>
        <taxon>Harpacticidae</taxon>
        <taxon>Tigriopus</taxon>
    </lineage>
</organism>
<comment type="similarity">
    <text evidence="2 10">Belongs to the mitochondrial carrier (TC 2.A.29) family.</text>
</comment>
<comment type="caution">
    <text evidence="12">The sequence shown here is derived from an EMBL/GenBank/DDBJ whole genome shotgun (WGS) entry which is preliminary data.</text>
</comment>
<feature type="transmembrane region" description="Helical" evidence="11">
    <location>
        <begin position="81"/>
        <end position="102"/>
    </location>
</feature>
<evidence type="ECO:0000256" key="4">
    <source>
        <dbReference type="ARBA" id="ARBA00022692"/>
    </source>
</evidence>